<gene>
    <name evidence="5" type="ORF">fugu_004327</name>
</gene>
<dbReference type="Proteomes" id="UP000516260">
    <property type="component" value="Chromosome 4"/>
</dbReference>
<dbReference type="PROSITE" id="PS51854">
    <property type="entry name" value="CSPG"/>
    <property type="match status" value="7"/>
</dbReference>
<sequence>MRQMAWLWSLNLPAMDGSRGSTVAGHLAGLSWRSCRGSRSSTSTTGSEGAEDATVLQINDGHSFRNVLLQVHINQKAADSPHMVSVPVTWVKEGGMVRLDKKYLQTDYSGVSSDDIVYTIQAAEGQPKYGEVVLVSMPADSPPEGWQPPLTYDQGFTSATSFTQRDVDDGTVWYRHFGNGPYSDSFQFQVSTTASAMAPRPQSAVQTFNIGVLPQVPGFPQLAPDCDLQISALEDRVTEITPSALSFIDSETPSEKLMYNITKALPPGQGAIEHRDRPNVPVKHFTQADVNEGKIIYRPPRAPSHLQELYQYSFIGLPESLSVYFTVSDGEHLTPEMDFAVLLLSNHQQPPVFQVLDPVLEVIMGGQAPIGGQQLAVSDADTAPDELEFELVEAPIHGELIKTDGGAQSSMISGDTFTFNDVTRNILFYRHAGLSSQDDAFTFSVSDGISMATTVVQVMVLGAGDDGPVRDSAATLSLEDNASPDEQIQIQLVSVPMYGVLTRSQSQQEPLELREYSSFTMEDINMLRIRYVTSLETGSQPVTDIFHFVVYDGDNNRLDNQMCTITITSTPRTAAYGHRSQRHQETVIKKTNEAEETKAPGDCCNTTNFLFLWRSFVFTRVLQLSMPHRGRLCVLRKHVQEGGRVKLSTNHIKVGDLDTPRKDLLLWLVNPPKYGHIENTKRGGSAGGSRVVTPDSPFSVEDMSSDSIFYVQDGQRNTQASKDVFSFYISDGHSQTEAFSVEIDIQSKEDRQPVVSVSSIHVEENSGVVITNSSLRVLDYDTPENEIILTVIRKPSYGKLRRRQFYSQPLENGRVLTQGSTFTYQDVLDQLLVYTPETVSGGVDEMAFTLTDGTFTYTGRLEFTMDVTRSEGPRMTVNRGLQLPAGTSSKITEQNLKGTDVDSDNLRLRYILTKDPPSGRLQISKNGGMEKISVKGHVQSFTQDDVNKGLLQFIHEKGQKGGSLSFKFNLVDPEGNKLIDQSFFISVLEDRLPPSVVVNKGMVLDENSAKKLTTLHLSASDQDSEPGELIYRVTKQPSLGHLEHATNPGTRISTFTQADLASRSIQYVHTSEEEKHADQFSFVVSDGTNEVSQTFYITIKPVDDSLPLLQVPGMRVQEGAESIVFTVVQAPRHWHH</sequence>
<accession>A0A4Z2BCM0</accession>
<evidence type="ECO:0000313" key="6">
    <source>
        <dbReference type="Proteomes" id="UP000516260"/>
    </source>
</evidence>
<dbReference type="InterPro" id="IPR039005">
    <property type="entry name" value="CSPG_rpt"/>
</dbReference>
<dbReference type="GO" id="GO:0009653">
    <property type="term" value="P:anatomical structure morphogenesis"/>
    <property type="evidence" value="ECO:0007669"/>
    <property type="project" value="TreeGrafter"/>
</dbReference>
<evidence type="ECO:0000256" key="2">
    <source>
        <dbReference type="ARBA" id="ARBA00022737"/>
    </source>
</evidence>
<dbReference type="Pfam" id="PF16184">
    <property type="entry name" value="Cadherin_3"/>
    <property type="match status" value="8"/>
</dbReference>
<evidence type="ECO:0008006" key="7">
    <source>
        <dbReference type="Google" id="ProtNLM"/>
    </source>
</evidence>
<organism evidence="5 6">
    <name type="scientific">Takifugu bimaculatus</name>
    <dbReference type="NCBI Taxonomy" id="433685"/>
    <lineage>
        <taxon>Eukaryota</taxon>
        <taxon>Metazoa</taxon>
        <taxon>Chordata</taxon>
        <taxon>Craniata</taxon>
        <taxon>Vertebrata</taxon>
        <taxon>Euteleostomi</taxon>
        <taxon>Actinopterygii</taxon>
        <taxon>Neopterygii</taxon>
        <taxon>Teleostei</taxon>
        <taxon>Neoteleostei</taxon>
        <taxon>Acanthomorphata</taxon>
        <taxon>Eupercaria</taxon>
        <taxon>Tetraodontiformes</taxon>
        <taxon>Tetradontoidea</taxon>
        <taxon>Tetraodontidae</taxon>
        <taxon>Takifugu</taxon>
    </lineage>
</organism>
<protein>
    <recommendedName>
        <fullName evidence="7">Cadherin domain-containing protein</fullName>
    </recommendedName>
</protein>
<dbReference type="InterPro" id="IPR051561">
    <property type="entry name" value="FRAS1_ECM"/>
</dbReference>
<evidence type="ECO:0000256" key="1">
    <source>
        <dbReference type="ARBA" id="ARBA00022729"/>
    </source>
</evidence>
<keyword evidence="2" id="KW-0677">Repeat</keyword>
<feature type="repeat" description="CSPG" evidence="4">
    <location>
        <begin position="219"/>
        <end position="315"/>
    </location>
</feature>
<comment type="caution">
    <text evidence="5">The sequence shown here is derived from an EMBL/GenBank/DDBJ whole genome shotgun (WGS) entry which is preliminary data.</text>
</comment>
<feature type="repeat" description="CSPG" evidence="4">
    <location>
        <begin position="751"/>
        <end position="851"/>
    </location>
</feature>
<feature type="repeat" description="CSPG" evidence="4">
    <location>
        <begin position="80"/>
        <end position="191"/>
    </location>
</feature>
<proteinExistence type="predicted"/>
<keyword evidence="6" id="KW-1185">Reference proteome</keyword>
<dbReference type="PANTHER" id="PTHR45739">
    <property type="entry name" value="MATRIX PROTEIN, PUTATIVE-RELATED"/>
    <property type="match status" value="1"/>
</dbReference>
<feature type="repeat" description="CSPG" evidence="4">
    <location>
        <begin position="872"/>
        <end position="971"/>
    </location>
</feature>
<evidence type="ECO:0000313" key="5">
    <source>
        <dbReference type="EMBL" id="TNM90093.1"/>
    </source>
</evidence>
<evidence type="ECO:0000256" key="4">
    <source>
        <dbReference type="PROSITE-ProRule" id="PRU01201"/>
    </source>
</evidence>
<keyword evidence="1" id="KW-0732">Signal</keyword>
<dbReference type="AlphaFoldDB" id="A0A4Z2BCM0"/>
<keyword evidence="3" id="KW-0325">Glycoprotein</keyword>
<feature type="repeat" description="CSPG" evidence="4">
    <location>
        <begin position="626"/>
        <end position="730"/>
    </location>
</feature>
<dbReference type="EMBL" id="SWLE01000017">
    <property type="protein sequence ID" value="TNM90093.1"/>
    <property type="molecule type" value="Genomic_DNA"/>
</dbReference>
<feature type="repeat" description="CSPG" evidence="4">
    <location>
        <begin position="993"/>
        <end position="1085"/>
    </location>
</feature>
<reference evidence="5 6" key="1">
    <citation type="submission" date="2019-04" db="EMBL/GenBank/DDBJ databases">
        <title>The sequence and de novo assembly of Takifugu bimaculatus genome using PacBio and Hi-C technologies.</title>
        <authorList>
            <person name="Xu P."/>
            <person name="Liu B."/>
            <person name="Zhou Z."/>
        </authorList>
    </citation>
    <scope>NUCLEOTIDE SEQUENCE [LARGE SCALE GENOMIC DNA]</scope>
    <source>
        <strain evidence="5">TB-2018</strain>
        <tissue evidence="5">Muscle</tissue>
    </source>
</reference>
<evidence type="ECO:0000256" key="3">
    <source>
        <dbReference type="ARBA" id="ARBA00023180"/>
    </source>
</evidence>
<dbReference type="PANTHER" id="PTHR45739:SF1">
    <property type="entry name" value="EXTRACELLULAR MATRIX ORGANIZING PROTEIN FRAS1"/>
    <property type="match status" value="1"/>
</dbReference>
<name>A0A4Z2BCM0_9TELE</name>
<feature type="repeat" description="CSPG" evidence="4">
    <location>
        <begin position="351"/>
        <end position="446"/>
    </location>
</feature>